<gene>
    <name evidence="2" type="ORF">H0H81_006654</name>
</gene>
<feature type="compositionally biased region" description="Basic and acidic residues" evidence="1">
    <location>
        <begin position="428"/>
        <end position="450"/>
    </location>
</feature>
<feature type="region of interest" description="Disordered" evidence="1">
    <location>
        <begin position="428"/>
        <end position="457"/>
    </location>
</feature>
<keyword evidence="3" id="KW-1185">Reference proteome</keyword>
<evidence type="ECO:0000313" key="3">
    <source>
        <dbReference type="Proteomes" id="UP000717328"/>
    </source>
</evidence>
<comment type="caution">
    <text evidence="2">The sequence shown here is derived from an EMBL/GenBank/DDBJ whole genome shotgun (WGS) entry which is preliminary data.</text>
</comment>
<feature type="compositionally biased region" description="Polar residues" evidence="1">
    <location>
        <begin position="129"/>
        <end position="148"/>
    </location>
</feature>
<organism evidence="2 3">
    <name type="scientific">Sphagnurus paluster</name>
    <dbReference type="NCBI Taxonomy" id="117069"/>
    <lineage>
        <taxon>Eukaryota</taxon>
        <taxon>Fungi</taxon>
        <taxon>Dikarya</taxon>
        <taxon>Basidiomycota</taxon>
        <taxon>Agaricomycotina</taxon>
        <taxon>Agaricomycetes</taxon>
        <taxon>Agaricomycetidae</taxon>
        <taxon>Agaricales</taxon>
        <taxon>Tricholomatineae</taxon>
        <taxon>Lyophyllaceae</taxon>
        <taxon>Sphagnurus</taxon>
    </lineage>
</organism>
<accession>A0A9P7GS47</accession>
<protein>
    <submittedName>
        <fullName evidence="2">Uncharacterized protein</fullName>
    </submittedName>
</protein>
<evidence type="ECO:0000256" key="1">
    <source>
        <dbReference type="SAM" id="MobiDB-lite"/>
    </source>
</evidence>
<feature type="region of interest" description="Disordered" evidence="1">
    <location>
        <begin position="123"/>
        <end position="154"/>
    </location>
</feature>
<name>A0A9P7GS47_9AGAR</name>
<dbReference type="Proteomes" id="UP000717328">
    <property type="component" value="Unassembled WGS sequence"/>
</dbReference>
<dbReference type="EMBL" id="JABCKI010000173">
    <property type="protein sequence ID" value="KAG5652002.1"/>
    <property type="molecule type" value="Genomic_DNA"/>
</dbReference>
<proteinExistence type="predicted"/>
<sequence length="457" mass="50245">MEGAAEQSTATLDTFVASRHYKKFLEEKKIESSNTNTLAKLEKALRAADHPTSVYQGVSQITPDVQVEITASIHASVEVFLDKPIVLQNTQGAASQGSSQIAIEEGLPSGRVPICGHTSKVRSLKRKATSSTPLCASQSAHGEDNSTPVAGPSHALPSHQLVQHTKLDAPYNLTVTQTKPGNPIPSMPHFSFRGVGLMPQLQNVDPLPNPHSKDNPLQNLGPVLTSVSVEQMIPAPQLEQSLPVAINATVPSAYSPLSSHPTATAPNDAITSRQLISSQPPPPHSNKIKTGLPLQTSKAVWIPYHWQADATRLTRGWYCRPSYSCYIAQCGWTAKIAGSSTNGFLTLEDEMQYQLDVFEHVKVHLRAVQDKGKPFECPFIPHTSCEQHRSGTRYNDVSGLARHFYARLGFFHLCRKCQASFHRAENRNKHESNCTDMKDEDRFVEEEGRPTKKQRVA</sequence>
<dbReference type="AlphaFoldDB" id="A0A9P7GS47"/>
<evidence type="ECO:0000313" key="2">
    <source>
        <dbReference type="EMBL" id="KAG5652002.1"/>
    </source>
</evidence>
<reference evidence="2" key="1">
    <citation type="submission" date="2021-02" db="EMBL/GenBank/DDBJ databases">
        <authorList>
            <person name="Nieuwenhuis M."/>
            <person name="Van De Peppel L.J.J."/>
        </authorList>
    </citation>
    <scope>NUCLEOTIDE SEQUENCE</scope>
    <source>
        <strain evidence="2">D49</strain>
    </source>
</reference>
<reference evidence="2" key="2">
    <citation type="submission" date="2021-10" db="EMBL/GenBank/DDBJ databases">
        <title>Phylogenomics reveals ancestral predisposition of the termite-cultivated fungus Termitomyces towards a domesticated lifestyle.</title>
        <authorList>
            <person name="Auxier B."/>
            <person name="Grum-Grzhimaylo A."/>
            <person name="Cardenas M.E."/>
            <person name="Lodge J.D."/>
            <person name="Laessoe T."/>
            <person name="Pedersen O."/>
            <person name="Smith M.E."/>
            <person name="Kuyper T.W."/>
            <person name="Franco-Molano E.A."/>
            <person name="Baroni T.J."/>
            <person name="Aanen D.K."/>
        </authorList>
    </citation>
    <scope>NUCLEOTIDE SEQUENCE</scope>
    <source>
        <strain evidence="2">D49</strain>
    </source>
</reference>